<dbReference type="InterPro" id="IPR053728">
    <property type="entry name" value="Alginate_Permeability_Chnl"/>
</dbReference>
<proteinExistence type="predicted"/>
<sequence>MARSLLALALSATLVPGAHAEKPIEWQEPGLQLRSRLSFETEFLRNRQLAARDIRTKTEITPEARLAGRWQFDRRWGIAGELELEDATERETGRNTNHDTVLKVKQLYGEAQLQEYGARLRLGRVSRTDDRGWFFDTEFDGVEGTLEQGPWQVVAFYARVGQWDRDLLSSRERRSDGTDYLAALGTYRLSDTHQLLLKALHQNNDRTDRRLTHVAAGSQNMPKKGMQHWAMVSLVSGHEGGRSVLGEAIDLGATWFLDEQSEWAPRATLGYAWGSGDDGNGKDNAHRQSGLQNNKAKLGNIMDFEVYGVALDPQLSNLHVLTAGVGFAPMEKSTLDLVFHHYRQDKVGALGSDRSNLRPRGDQLNKRALGNGIDIVWGWRPTKQWRVEVAGGVFMPSSRFRHNNRANADKSSNVYAGSVEIKYYPNWSF</sequence>
<dbReference type="InterPro" id="IPR025388">
    <property type="entry name" value="Alginate_export_dom"/>
</dbReference>
<dbReference type="Gene3D" id="2.40.160.100">
    <property type="match status" value="1"/>
</dbReference>
<evidence type="ECO:0000313" key="3">
    <source>
        <dbReference type="EMBL" id="EFV94798.1"/>
    </source>
</evidence>
<name>E7RXX4_9BURK</name>
<reference evidence="3 4" key="1">
    <citation type="submission" date="2010-12" db="EMBL/GenBank/DDBJ databases">
        <authorList>
            <person name="Muzny D."/>
            <person name="Qin X."/>
            <person name="Deng J."/>
            <person name="Jiang H."/>
            <person name="Liu Y."/>
            <person name="Qu J."/>
            <person name="Song X.-Z."/>
            <person name="Zhang L."/>
            <person name="Thornton R."/>
            <person name="Coyle M."/>
            <person name="Francisco L."/>
            <person name="Jackson L."/>
            <person name="Javaid M."/>
            <person name="Korchina V."/>
            <person name="Kovar C."/>
            <person name="Mata R."/>
            <person name="Mathew T."/>
            <person name="Ngo R."/>
            <person name="Nguyen L."/>
            <person name="Nguyen N."/>
            <person name="Okwuonu G."/>
            <person name="Ongeri F."/>
            <person name="Pham C."/>
            <person name="Simmons D."/>
            <person name="Wilczek-Boney K."/>
            <person name="Hale W."/>
            <person name="Jakkamsetti A."/>
            <person name="Pham P."/>
            <person name="Ruth R."/>
            <person name="San Lucas F."/>
            <person name="Warren J."/>
            <person name="Zhang J."/>
            <person name="Zhao Z."/>
            <person name="Zhou C."/>
            <person name="Zhu D."/>
            <person name="Lee S."/>
            <person name="Bess C."/>
            <person name="Blankenburg K."/>
            <person name="Forbes L."/>
            <person name="Fu Q."/>
            <person name="Gubbala S."/>
            <person name="Hirani K."/>
            <person name="Jayaseelan J.C."/>
            <person name="Lara F."/>
            <person name="Munidasa M."/>
            <person name="Palculict T."/>
            <person name="Patil S."/>
            <person name="Pu L.-L."/>
            <person name="Saada N."/>
            <person name="Tang L."/>
            <person name="Weissenberger G."/>
            <person name="Zhu Y."/>
            <person name="Hemphill L."/>
            <person name="Shang Y."/>
            <person name="Youmans B."/>
            <person name="Ayvaz T."/>
            <person name="Ross M."/>
            <person name="Santibanez J."/>
            <person name="Aqrawi P."/>
            <person name="Gross S."/>
            <person name="Joshi V."/>
            <person name="Fowler G."/>
            <person name="Nazareth L."/>
            <person name="Reid J."/>
            <person name="Worley K."/>
            <person name="Petrosino J."/>
            <person name="Highlander S."/>
            <person name="Gibbs R."/>
        </authorList>
    </citation>
    <scope>NUCLEOTIDE SEQUENCE [LARGE SCALE GENOMIC DNA]</scope>
    <source>
        <strain evidence="3 4">ATCC 51599</strain>
    </source>
</reference>
<dbReference type="EMBL" id="AEQP01000010">
    <property type="protein sequence ID" value="EFV94798.1"/>
    <property type="molecule type" value="Genomic_DNA"/>
</dbReference>
<protein>
    <recommendedName>
        <fullName evidence="2">Alginate export domain-containing protein</fullName>
    </recommendedName>
</protein>
<gene>
    <name evidence="3" type="ORF">HMPREF0551_1545</name>
</gene>
<evidence type="ECO:0000256" key="1">
    <source>
        <dbReference type="SAM" id="SignalP"/>
    </source>
</evidence>
<dbReference type="AlphaFoldDB" id="E7RXX4"/>
<dbReference type="eggNOG" id="ENOG5030R50">
    <property type="taxonomic scope" value="Bacteria"/>
</dbReference>
<dbReference type="STRING" id="887898.HMPREF0551_1545"/>
<organism evidence="3 4">
    <name type="scientific">Lautropia mirabilis ATCC 51599</name>
    <dbReference type="NCBI Taxonomy" id="887898"/>
    <lineage>
        <taxon>Bacteria</taxon>
        <taxon>Pseudomonadati</taxon>
        <taxon>Pseudomonadota</taxon>
        <taxon>Betaproteobacteria</taxon>
        <taxon>Burkholderiales</taxon>
        <taxon>Burkholderiaceae</taxon>
        <taxon>Lautropia</taxon>
    </lineage>
</organism>
<keyword evidence="4" id="KW-1185">Reference proteome</keyword>
<evidence type="ECO:0000313" key="4">
    <source>
        <dbReference type="Proteomes" id="UP000011021"/>
    </source>
</evidence>
<accession>E7RXX4</accession>
<feature type="chain" id="PRO_5003224119" description="Alginate export domain-containing protein" evidence="1">
    <location>
        <begin position="21"/>
        <end position="429"/>
    </location>
</feature>
<feature type="signal peptide" evidence="1">
    <location>
        <begin position="1"/>
        <end position="20"/>
    </location>
</feature>
<evidence type="ECO:0000259" key="2">
    <source>
        <dbReference type="Pfam" id="PF13372"/>
    </source>
</evidence>
<comment type="caution">
    <text evidence="3">The sequence shown here is derived from an EMBL/GenBank/DDBJ whole genome shotgun (WGS) entry which is preliminary data.</text>
</comment>
<dbReference type="HOGENOM" id="CLU_692032_0_0_4"/>
<keyword evidence="1" id="KW-0732">Signal</keyword>
<dbReference type="Proteomes" id="UP000011021">
    <property type="component" value="Unassembled WGS sequence"/>
</dbReference>
<dbReference type="Pfam" id="PF13372">
    <property type="entry name" value="Alginate_exp"/>
    <property type="match status" value="1"/>
</dbReference>
<feature type="domain" description="Alginate export" evidence="2">
    <location>
        <begin position="28"/>
        <end position="409"/>
    </location>
</feature>